<evidence type="ECO:0000256" key="2">
    <source>
        <dbReference type="ARBA" id="ARBA00023125"/>
    </source>
</evidence>
<evidence type="ECO:0000313" key="5">
    <source>
        <dbReference type="EMBL" id="RZT99759.1"/>
    </source>
</evidence>
<dbReference type="InterPro" id="IPR011663">
    <property type="entry name" value="UTRA"/>
</dbReference>
<sequence length="249" mass="27720">MMSVMRLTDTNSTPLYAKIEAALAAEISTGQLAAGTQLPTEEQLTARFHMSRTTIRKAIDNLVARGLVEIRRGKGTFVTHPKITQALTELTGFAEDMVVLGRHPTSRLLDKRIVSADQKTAQALQIAPGTQVYRIERIRLADGIPMSFDETYLPLEIGDKVVSNNLDVEPIFDLLENKYALPLIEASYQLEAVIADRHVAQALNIAIGAPIFLIERTSYSTGAQPVDYEKLYYRGDSIRFATRLSRRSR</sequence>
<dbReference type="Gene3D" id="3.40.1410.10">
    <property type="entry name" value="Chorismate lyase-like"/>
    <property type="match status" value="1"/>
</dbReference>
<dbReference type="SMART" id="SM00345">
    <property type="entry name" value="HTH_GNTR"/>
    <property type="match status" value="1"/>
</dbReference>
<dbReference type="InterPro" id="IPR028978">
    <property type="entry name" value="Chorismate_lyase_/UTRA_dom_sf"/>
</dbReference>
<evidence type="ECO:0000313" key="6">
    <source>
        <dbReference type="Proteomes" id="UP000293398"/>
    </source>
</evidence>
<dbReference type="Proteomes" id="UP000293398">
    <property type="component" value="Unassembled WGS sequence"/>
</dbReference>
<feature type="domain" description="HTH gntR-type" evidence="4">
    <location>
        <begin position="13"/>
        <end position="81"/>
    </location>
</feature>
<gene>
    <name evidence="5" type="ORF">EV681_1552</name>
</gene>
<accession>A0A4Q7VTB8</accession>
<dbReference type="InterPro" id="IPR036390">
    <property type="entry name" value="WH_DNA-bd_sf"/>
</dbReference>
<keyword evidence="1" id="KW-0805">Transcription regulation</keyword>
<evidence type="ECO:0000256" key="3">
    <source>
        <dbReference type="ARBA" id="ARBA00023163"/>
    </source>
</evidence>
<evidence type="ECO:0000259" key="4">
    <source>
        <dbReference type="PROSITE" id="PS50949"/>
    </source>
</evidence>
<dbReference type="GO" id="GO:0045892">
    <property type="term" value="P:negative regulation of DNA-templated transcription"/>
    <property type="evidence" value="ECO:0007669"/>
    <property type="project" value="TreeGrafter"/>
</dbReference>
<dbReference type="GO" id="GO:0003700">
    <property type="term" value="F:DNA-binding transcription factor activity"/>
    <property type="evidence" value="ECO:0007669"/>
    <property type="project" value="InterPro"/>
</dbReference>
<reference evidence="5 6" key="1">
    <citation type="submission" date="2019-02" db="EMBL/GenBank/DDBJ databases">
        <title>Genomic Encyclopedia of Type Strains, Phase IV (KMG-IV): sequencing the most valuable type-strain genomes for metagenomic binning, comparative biology and taxonomic classification.</title>
        <authorList>
            <person name="Goeker M."/>
        </authorList>
    </citation>
    <scope>NUCLEOTIDE SEQUENCE [LARGE SCALE GENOMIC DNA]</scope>
    <source>
        <strain evidence="5 6">DSM 23814</strain>
    </source>
</reference>
<dbReference type="PRINTS" id="PR00035">
    <property type="entry name" value="HTHGNTR"/>
</dbReference>
<proteinExistence type="predicted"/>
<dbReference type="SMART" id="SM00866">
    <property type="entry name" value="UTRA"/>
    <property type="match status" value="1"/>
</dbReference>
<name>A0A4Q7VTB8_9BURK</name>
<keyword evidence="6" id="KW-1185">Reference proteome</keyword>
<dbReference type="SUPFAM" id="SSF46785">
    <property type="entry name" value="Winged helix' DNA-binding domain"/>
    <property type="match status" value="1"/>
</dbReference>
<comment type="caution">
    <text evidence="5">The sequence shown here is derived from an EMBL/GenBank/DDBJ whole genome shotgun (WGS) entry which is preliminary data.</text>
</comment>
<dbReference type="PANTHER" id="PTHR44846">
    <property type="entry name" value="MANNOSYL-D-GLYCERATE TRANSPORT/METABOLISM SYSTEM REPRESSOR MNGR-RELATED"/>
    <property type="match status" value="1"/>
</dbReference>
<dbReference type="PANTHER" id="PTHR44846:SF1">
    <property type="entry name" value="MANNOSYL-D-GLYCERATE TRANSPORT_METABOLISM SYSTEM REPRESSOR MNGR-RELATED"/>
    <property type="match status" value="1"/>
</dbReference>
<dbReference type="Pfam" id="PF00392">
    <property type="entry name" value="GntR"/>
    <property type="match status" value="1"/>
</dbReference>
<keyword evidence="3" id="KW-0804">Transcription</keyword>
<dbReference type="SUPFAM" id="SSF64288">
    <property type="entry name" value="Chorismate lyase-like"/>
    <property type="match status" value="1"/>
</dbReference>
<dbReference type="EMBL" id="SHKO01000001">
    <property type="protein sequence ID" value="RZT99759.1"/>
    <property type="molecule type" value="Genomic_DNA"/>
</dbReference>
<organism evidence="5 6">
    <name type="scientific">Advenella incenata</name>
    <dbReference type="NCBI Taxonomy" id="267800"/>
    <lineage>
        <taxon>Bacteria</taxon>
        <taxon>Pseudomonadati</taxon>
        <taxon>Pseudomonadota</taxon>
        <taxon>Betaproteobacteria</taxon>
        <taxon>Burkholderiales</taxon>
        <taxon>Alcaligenaceae</taxon>
    </lineage>
</organism>
<evidence type="ECO:0000256" key="1">
    <source>
        <dbReference type="ARBA" id="ARBA00023015"/>
    </source>
</evidence>
<dbReference type="InterPro" id="IPR036388">
    <property type="entry name" value="WH-like_DNA-bd_sf"/>
</dbReference>
<dbReference type="CDD" id="cd07377">
    <property type="entry name" value="WHTH_GntR"/>
    <property type="match status" value="1"/>
</dbReference>
<dbReference type="PROSITE" id="PS50949">
    <property type="entry name" value="HTH_GNTR"/>
    <property type="match status" value="1"/>
</dbReference>
<dbReference type="InterPro" id="IPR050679">
    <property type="entry name" value="Bact_HTH_transcr_reg"/>
</dbReference>
<dbReference type="Pfam" id="PF07702">
    <property type="entry name" value="UTRA"/>
    <property type="match status" value="1"/>
</dbReference>
<dbReference type="Gene3D" id="1.10.10.10">
    <property type="entry name" value="Winged helix-like DNA-binding domain superfamily/Winged helix DNA-binding domain"/>
    <property type="match status" value="1"/>
</dbReference>
<protein>
    <submittedName>
        <fullName evidence="5">GntR family transcriptional regulator</fullName>
    </submittedName>
</protein>
<keyword evidence="2" id="KW-0238">DNA-binding</keyword>
<dbReference type="InterPro" id="IPR000524">
    <property type="entry name" value="Tscrpt_reg_HTH_GntR"/>
</dbReference>
<dbReference type="GO" id="GO:0003677">
    <property type="term" value="F:DNA binding"/>
    <property type="evidence" value="ECO:0007669"/>
    <property type="project" value="UniProtKB-KW"/>
</dbReference>
<dbReference type="AlphaFoldDB" id="A0A4Q7VTB8"/>